<dbReference type="Pfam" id="PF10991">
    <property type="entry name" value="Enc34_ssDNA-bd"/>
    <property type="match status" value="1"/>
</dbReference>
<reference evidence="2" key="1">
    <citation type="journal article" date="2021" name="Proc. Natl. Acad. Sci. U.S.A.">
        <title>A Catalog of Tens of Thousands of Viruses from Human Metagenomes Reveals Hidden Associations with Chronic Diseases.</title>
        <authorList>
            <person name="Tisza M.J."/>
            <person name="Buck C.B."/>
        </authorList>
    </citation>
    <scope>NUCLEOTIDE SEQUENCE</scope>
    <source>
        <strain evidence="2">CtXBg1</strain>
    </source>
</reference>
<dbReference type="EMBL" id="BK032653">
    <property type="protein sequence ID" value="DAF53428.1"/>
    <property type="molecule type" value="Genomic_DNA"/>
</dbReference>
<feature type="region of interest" description="Disordered" evidence="1">
    <location>
        <begin position="187"/>
        <end position="214"/>
    </location>
</feature>
<protein>
    <submittedName>
        <fullName evidence="2">DNA helix destabilizing protein</fullName>
    </submittedName>
</protein>
<name>A0A8S5SQW2_9CAUD</name>
<sequence length="214" mass="23944">MTKKTNVIVLKDVRIAFPHVYTPVRPYGTEDKTEEEVSKLKEWSAQIRISKEQFDQVKDLISKVAQEKWGQKATQMLKKIATNSPKNMCCREFEDENTGETYYAINAKRKEYRGKNGQGGKNLAPQTCGLDWRRATTEDDPEAITDGCVANVKLSFFCYDQVVTGVGCDLCALQFLKSGEPFGKGGVRVEDGDFPDLSAQSTVGNPPEDDDNAW</sequence>
<organism evidence="2">
    <name type="scientific">Podoviridae sp. ctXBg1</name>
    <dbReference type="NCBI Taxonomy" id="2827739"/>
    <lineage>
        <taxon>Viruses</taxon>
        <taxon>Duplodnaviria</taxon>
        <taxon>Heunggongvirae</taxon>
        <taxon>Uroviricota</taxon>
        <taxon>Caudoviricetes</taxon>
    </lineage>
</organism>
<proteinExistence type="predicted"/>
<dbReference type="Gene3D" id="2.40.50.140">
    <property type="entry name" value="Nucleic acid-binding proteins"/>
    <property type="match status" value="1"/>
</dbReference>
<accession>A0A8S5SQW2</accession>
<evidence type="ECO:0000313" key="2">
    <source>
        <dbReference type="EMBL" id="DAF53428.1"/>
    </source>
</evidence>
<evidence type="ECO:0000256" key="1">
    <source>
        <dbReference type="SAM" id="MobiDB-lite"/>
    </source>
</evidence>
<dbReference type="InterPro" id="IPR022595">
    <property type="entry name" value="Enc34_ssDNA-bd"/>
</dbReference>
<dbReference type="InterPro" id="IPR012340">
    <property type="entry name" value="NA-bd_OB-fold"/>
</dbReference>